<dbReference type="InterPro" id="IPR011335">
    <property type="entry name" value="Restrct_endonuc-II-like"/>
</dbReference>
<dbReference type="InterPro" id="IPR012296">
    <property type="entry name" value="Nuclease_put_TT1808"/>
</dbReference>
<evidence type="ECO:0000259" key="1">
    <source>
        <dbReference type="Pfam" id="PF05685"/>
    </source>
</evidence>
<accession>W4MGP4</accession>
<organism evidence="2 3">
    <name type="scientific">Candidatus Entotheonella gemina</name>
    <dbReference type="NCBI Taxonomy" id="1429439"/>
    <lineage>
        <taxon>Bacteria</taxon>
        <taxon>Pseudomonadati</taxon>
        <taxon>Nitrospinota/Tectimicrobiota group</taxon>
        <taxon>Candidatus Tectimicrobiota</taxon>
        <taxon>Candidatus Entotheonellia</taxon>
        <taxon>Candidatus Entotheonellales</taxon>
        <taxon>Candidatus Entotheonellaceae</taxon>
        <taxon>Candidatus Entotheonella</taxon>
    </lineage>
</organism>
<sequence length="246" mass="27494">MSCVRLHNIGWKTYDALVTDLADSAGIRLTYDRGTLEILDPGMPHSEPILLYKIRYDTYEQLTQDMLNQAAPRMAYHKGMLELMSPSSSHEDIKQLFVDIADAMAEVRDADIFPAGSTTFRKRGLPEGFEADASFYITSADAISRQRAIDLDVDPPPDLIVEVDLSSSSMSKFPTYAALGVPEVWRYRGGQVRIHLLAEGGAYSVSNRSAAFTDLTPDDLTQLIATGLGMRRRQWLRWLRAFAASR</sequence>
<dbReference type="PANTHER" id="PTHR47152:SF2">
    <property type="entry name" value="SLR2084 PROTEIN"/>
    <property type="match status" value="1"/>
</dbReference>
<reference evidence="2 3" key="1">
    <citation type="journal article" date="2014" name="Nature">
        <title>An environmental bacterial taxon with a large and distinct metabolic repertoire.</title>
        <authorList>
            <person name="Wilson M.C."/>
            <person name="Mori T."/>
            <person name="Ruckert C."/>
            <person name="Uria A.R."/>
            <person name="Helf M.J."/>
            <person name="Takada K."/>
            <person name="Gernert C."/>
            <person name="Steffens U.A."/>
            <person name="Heycke N."/>
            <person name="Schmitt S."/>
            <person name="Rinke C."/>
            <person name="Helfrich E.J."/>
            <person name="Brachmann A.O."/>
            <person name="Gurgui C."/>
            <person name="Wakimoto T."/>
            <person name="Kracht M."/>
            <person name="Crusemann M."/>
            <person name="Hentschel U."/>
            <person name="Abe I."/>
            <person name="Matsunaga S."/>
            <person name="Kalinowski J."/>
            <person name="Takeyama H."/>
            <person name="Piel J."/>
        </authorList>
    </citation>
    <scope>NUCLEOTIDE SEQUENCE [LARGE SCALE GENOMIC DNA]</scope>
    <source>
        <strain evidence="3">TSY2</strain>
    </source>
</reference>
<dbReference type="Proteomes" id="UP000019140">
    <property type="component" value="Unassembled WGS sequence"/>
</dbReference>
<dbReference type="PANTHER" id="PTHR47152">
    <property type="entry name" value="SLR2084 PROTEIN-RELATED"/>
    <property type="match status" value="1"/>
</dbReference>
<proteinExistence type="predicted"/>
<dbReference type="AlphaFoldDB" id="W4MGP4"/>
<dbReference type="InterPro" id="IPR008538">
    <property type="entry name" value="Uma2"/>
</dbReference>
<dbReference type="Pfam" id="PF05685">
    <property type="entry name" value="Uma2"/>
    <property type="match status" value="1"/>
</dbReference>
<dbReference type="EMBL" id="AZHX01000058">
    <property type="protein sequence ID" value="ETX09111.1"/>
    <property type="molecule type" value="Genomic_DNA"/>
</dbReference>
<evidence type="ECO:0000313" key="2">
    <source>
        <dbReference type="EMBL" id="ETX09111.1"/>
    </source>
</evidence>
<evidence type="ECO:0000313" key="3">
    <source>
        <dbReference type="Proteomes" id="UP000019140"/>
    </source>
</evidence>
<feature type="domain" description="Putative restriction endonuclease" evidence="1">
    <location>
        <begin position="58"/>
        <end position="209"/>
    </location>
</feature>
<keyword evidence="3" id="KW-1185">Reference proteome</keyword>
<dbReference type="HOGENOM" id="CLU_098557_0_0_7"/>
<dbReference type="SUPFAM" id="SSF52980">
    <property type="entry name" value="Restriction endonuclease-like"/>
    <property type="match status" value="1"/>
</dbReference>
<dbReference type="CDD" id="cd06260">
    <property type="entry name" value="DUF820-like"/>
    <property type="match status" value="1"/>
</dbReference>
<protein>
    <recommendedName>
        <fullName evidence="1">Putative restriction endonuclease domain-containing protein</fullName>
    </recommendedName>
</protein>
<comment type="caution">
    <text evidence="2">The sequence shown here is derived from an EMBL/GenBank/DDBJ whole genome shotgun (WGS) entry which is preliminary data.</text>
</comment>
<gene>
    <name evidence="2" type="ORF">ETSY2_01470</name>
</gene>
<dbReference type="Gene3D" id="3.90.1570.10">
    <property type="entry name" value="tt1808, chain A"/>
    <property type="match status" value="1"/>
</dbReference>
<name>W4MGP4_9BACT</name>